<dbReference type="GO" id="GO:0042128">
    <property type="term" value="P:nitrate assimilation"/>
    <property type="evidence" value="ECO:0007669"/>
    <property type="project" value="UniProtKB-UniRule"/>
</dbReference>
<feature type="transmembrane region" description="Helical" evidence="10">
    <location>
        <begin position="39"/>
        <end position="63"/>
    </location>
</feature>
<protein>
    <recommendedName>
        <fullName evidence="10">Nitrate/nitrite transporter</fullName>
    </recommendedName>
</protein>
<dbReference type="NCBIfam" id="TIGR00886">
    <property type="entry name" value="2A0108"/>
    <property type="match status" value="1"/>
</dbReference>
<evidence type="ECO:0000256" key="1">
    <source>
        <dbReference type="ARBA" id="ARBA00004429"/>
    </source>
</evidence>
<dbReference type="RefSeq" id="WP_128178409.1">
    <property type="nucleotide sequence ID" value="NZ_CP071409.1"/>
</dbReference>
<gene>
    <name evidence="11" type="ORF">ED28_12530</name>
</gene>
<evidence type="ECO:0000256" key="2">
    <source>
        <dbReference type="ARBA" id="ARBA00008432"/>
    </source>
</evidence>
<comment type="similarity">
    <text evidence="2 10">Belongs to the major facilitator superfamily. Nitrate/nitrite porter (TC 2.A.1.8) family.</text>
</comment>
<evidence type="ECO:0000256" key="7">
    <source>
        <dbReference type="ARBA" id="ARBA00022989"/>
    </source>
</evidence>
<dbReference type="GO" id="GO:0015113">
    <property type="term" value="F:nitrite transmembrane transporter activity"/>
    <property type="evidence" value="ECO:0007669"/>
    <property type="project" value="InterPro"/>
</dbReference>
<dbReference type="PANTHER" id="PTHR23515">
    <property type="entry name" value="HIGH-AFFINITY NITRATE TRANSPORTER 2.3"/>
    <property type="match status" value="1"/>
</dbReference>
<reference evidence="11 12" key="1">
    <citation type="submission" date="2014-04" db="EMBL/GenBank/DDBJ databases">
        <title>Draft genome sequence of Pantoea beijingensis strain LMG 27579, an emerging pathogen to Pleurotus eryngii with potential industrial application.</title>
        <authorList>
            <person name="Xu F."/>
            <person name="Liu Y."/>
            <person name="Wang S."/>
            <person name="Yin Y."/>
            <person name="Ma Y."/>
            <person name="Zhao S."/>
            <person name="Rong C."/>
        </authorList>
    </citation>
    <scope>NUCLEOTIDE SEQUENCE [LARGE SCALE GENOMIC DNA]</scope>
    <source>
        <strain evidence="11 12">LMG 27579</strain>
    </source>
</reference>
<evidence type="ECO:0000256" key="5">
    <source>
        <dbReference type="ARBA" id="ARBA00022519"/>
    </source>
</evidence>
<evidence type="ECO:0000313" key="12">
    <source>
        <dbReference type="Proteomes" id="UP000288794"/>
    </source>
</evidence>
<feature type="transmembrane region" description="Helical" evidence="10">
    <location>
        <begin position="291"/>
        <end position="309"/>
    </location>
</feature>
<comment type="subcellular location">
    <subcellularLocation>
        <location evidence="1">Cell inner membrane</location>
        <topology evidence="1">Multi-pass membrane protein</topology>
    </subcellularLocation>
    <subcellularLocation>
        <location evidence="10">Cell membrane</location>
        <topology evidence="10">Multi-pass membrane protein</topology>
    </subcellularLocation>
</comment>
<organism evidence="11 12">
    <name type="scientific">[Pantoea] beijingensis</name>
    <dbReference type="NCBI Taxonomy" id="1324864"/>
    <lineage>
        <taxon>Bacteria</taxon>
        <taxon>Pseudomonadati</taxon>
        <taxon>Pseudomonadota</taxon>
        <taxon>Gammaproteobacteria</taxon>
        <taxon>Enterobacterales</taxon>
        <taxon>Erwiniaceae</taxon>
        <taxon>Erwinia</taxon>
    </lineage>
</organism>
<feature type="transmembrane region" description="Helical" evidence="10">
    <location>
        <begin position="321"/>
        <end position="340"/>
    </location>
</feature>
<keyword evidence="7 10" id="KW-1133">Transmembrane helix</keyword>
<keyword evidence="12" id="KW-1185">Reference proteome</keyword>
<feature type="transmembrane region" description="Helical" evidence="10">
    <location>
        <begin position="179"/>
        <end position="198"/>
    </location>
</feature>
<name>A0A443IBT6_9GAMM</name>
<sequence>MSQLTSPIAKKTGAVIRDWQPENPEFWQQRGKRIASRNLWISVFCLLLAFCVWMLFSAVAVNLNKVGFNFTTDQLFLLTALPSVSGAILRVPYSFVIPIFGGRRWTAFSTCFLLIPCIWLGFAVQDTRTTFNTFVIISLLCGFAGANFASSMGNISFFYPKAHQGGALGINGGLGNMGVSVMQLFAPLAISFAIFGFFGGSGQTLADGSHMWLENAAWIWVPFLFVATLAAWFGMNDLSASKASLRQQLPVLKRLHLWIMSLLYLATFGSFIGFSAGFAMLSRTQFPDVVILHYAFFGPLLGALARSAGGILSDKFGGVKVTLINFIVMAIFTALIFFTLPGNGQEGSFIAFFGVFMVLFLTAGMGSGSTYQMIAVIFRKITLERAKGRGASDEAAQSEAVTDTAAALGFISAIGAAGGFFIPQTFGTSLALTGSPAGAMKVFLVFYILCIAITWLVYGRKK</sequence>
<dbReference type="AlphaFoldDB" id="A0A443IBT6"/>
<keyword evidence="9 10" id="KW-0472">Membrane</keyword>
<dbReference type="GO" id="GO:0015112">
    <property type="term" value="F:nitrate transmembrane transporter activity"/>
    <property type="evidence" value="ECO:0007669"/>
    <property type="project" value="UniProtKB-UniRule"/>
</dbReference>
<dbReference type="Proteomes" id="UP000288794">
    <property type="component" value="Unassembled WGS sequence"/>
</dbReference>
<feature type="transmembrane region" description="Helical" evidence="10">
    <location>
        <begin position="400"/>
        <end position="422"/>
    </location>
</feature>
<comment type="caution">
    <text evidence="11">The sequence shown here is derived from an EMBL/GenBank/DDBJ whole genome shotgun (WGS) entry which is preliminary data.</text>
</comment>
<accession>A0A443IBT6</accession>
<keyword evidence="3 10" id="KW-0813">Transport</keyword>
<feature type="transmembrane region" description="Helical" evidence="10">
    <location>
        <begin position="255"/>
        <end position="279"/>
    </location>
</feature>
<evidence type="ECO:0000313" key="11">
    <source>
        <dbReference type="EMBL" id="RWR01622.1"/>
    </source>
</evidence>
<feature type="transmembrane region" description="Helical" evidence="10">
    <location>
        <begin position="134"/>
        <end position="159"/>
    </location>
</feature>
<evidence type="ECO:0000256" key="3">
    <source>
        <dbReference type="ARBA" id="ARBA00022448"/>
    </source>
</evidence>
<evidence type="ECO:0000256" key="9">
    <source>
        <dbReference type="ARBA" id="ARBA00023136"/>
    </source>
</evidence>
<dbReference type="EMBL" id="JMEE01000035">
    <property type="protein sequence ID" value="RWR01622.1"/>
    <property type="molecule type" value="Genomic_DNA"/>
</dbReference>
<keyword evidence="5" id="KW-0997">Cell inner membrane</keyword>
<evidence type="ECO:0000256" key="6">
    <source>
        <dbReference type="ARBA" id="ARBA00022692"/>
    </source>
</evidence>
<feature type="transmembrane region" description="Helical" evidence="10">
    <location>
        <begin position="75"/>
        <end position="93"/>
    </location>
</feature>
<keyword evidence="8 10" id="KW-0534">Nitrate assimilation</keyword>
<dbReference type="InterPro" id="IPR036259">
    <property type="entry name" value="MFS_trans_sf"/>
</dbReference>
<dbReference type="InterPro" id="IPR004737">
    <property type="entry name" value="NO3_transporter_NarK/NarU-like"/>
</dbReference>
<feature type="transmembrane region" description="Helical" evidence="10">
    <location>
        <begin position="105"/>
        <end position="122"/>
    </location>
</feature>
<evidence type="ECO:0000256" key="8">
    <source>
        <dbReference type="ARBA" id="ARBA00023063"/>
    </source>
</evidence>
<dbReference type="Pfam" id="PF07690">
    <property type="entry name" value="MFS_1"/>
    <property type="match status" value="1"/>
</dbReference>
<feature type="transmembrane region" description="Helical" evidence="10">
    <location>
        <begin position="352"/>
        <end position="379"/>
    </location>
</feature>
<dbReference type="SUPFAM" id="SSF103473">
    <property type="entry name" value="MFS general substrate transporter"/>
    <property type="match status" value="1"/>
</dbReference>
<dbReference type="InterPro" id="IPR044772">
    <property type="entry name" value="NO3_transporter"/>
</dbReference>
<keyword evidence="4 10" id="KW-1003">Cell membrane</keyword>
<dbReference type="FunFam" id="1.20.1250.20:FF:000024">
    <property type="entry name" value="Nitrite extrusion protein NarK"/>
    <property type="match status" value="1"/>
</dbReference>
<evidence type="ECO:0000256" key="10">
    <source>
        <dbReference type="RuleBase" id="RU366033"/>
    </source>
</evidence>
<dbReference type="GO" id="GO:0005886">
    <property type="term" value="C:plasma membrane"/>
    <property type="evidence" value="ECO:0007669"/>
    <property type="project" value="UniProtKB-SubCell"/>
</dbReference>
<dbReference type="Gene3D" id="1.20.1250.20">
    <property type="entry name" value="MFS general substrate transporter like domains"/>
    <property type="match status" value="1"/>
</dbReference>
<feature type="transmembrane region" description="Helical" evidence="10">
    <location>
        <begin position="442"/>
        <end position="458"/>
    </location>
</feature>
<dbReference type="GO" id="GO:0015291">
    <property type="term" value="F:secondary active transmembrane transporter activity"/>
    <property type="evidence" value="ECO:0007669"/>
    <property type="project" value="UniProtKB-ARBA"/>
</dbReference>
<dbReference type="InterPro" id="IPR011701">
    <property type="entry name" value="MFS"/>
</dbReference>
<keyword evidence="6 10" id="KW-0812">Transmembrane</keyword>
<dbReference type="CDD" id="cd17341">
    <property type="entry name" value="MFS_NRT2_like"/>
    <property type="match status" value="1"/>
</dbReference>
<feature type="transmembrane region" description="Helical" evidence="10">
    <location>
        <begin position="218"/>
        <end position="235"/>
    </location>
</feature>
<proteinExistence type="inferred from homology"/>
<evidence type="ECO:0000256" key="4">
    <source>
        <dbReference type="ARBA" id="ARBA00022475"/>
    </source>
</evidence>